<dbReference type="InterPro" id="IPR050556">
    <property type="entry name" value="Type_II_TA_system_RNase"/>
</dbReference>
<feature type="domain" description="PIN" evidence="8">
    <location>
        <begin position="3"/>
        <end position="121"/>
    </location>
</feature>
<name>A0A7T0FYW0_9BACT</name>
<evidence type="ECO:0000256" key="1">
    <source>
        <dbReference type="ARBA" id="ARBA00001946"/>
    </source>
</evidence>
<dbReference type="GO" id="GO:0046872">
    <property type="term" value="F:metal ion binding"/>
    <property type="evidence" value="ECO:0007669"/>
    <property type="project" value="UniProtKB-KW"/>
</dbReference>
<keyword evidence="6" id="KW-0460">Magnesium</keyword>
<dbReference type="Gene3D" id="3.40.50.1010">
    <property type="entry name" value="5'-nuclease"/>
    <property type="match status" value="1"/>
</dbReference>
<keyword evidence="4" id="KW-0479">Metal-binding</keyword>
<dbReference type="CDD" id="cd18746">
    <property type="entry name" value="PIN_VapC4-5_FitB-like"/>
    <property type="match status" value="1"/>
</dbReference>
<evidence type="ECO:0000256" key="6">
    <source>
        <dbReference type="ARBA" id="ARBA00022842"/>
    </source>
</evidence>
<protein>
    <submittedName>
        <fullName evidence="9">Type II toxin-antitoxin system VapC family toxin</fullName>
    </submittedName>
</protein>
<dbReference type="EMBL" id="CP048685">
    <property type="protein sequence ID" value="QPJ60480.1"/>
    <property type="molecule type" value="Genomic_DNA"/>
</dbReference>
<evidence type="ECO:0000313" key="10">
    <source>
        <dbReference type="Proteomes" id="UP000594688"/>
    </source>
</evidence>
<dbReference type="Pfam" id="PF01850">
    <property type="entry name" value="PIN"/>
    <property type="match status" value="1"/>
</dbReference>
<evidence type="ECO:0000256" key="4">
    <source>
        <dbReference type="ARBA" id="ARBA00022723"/>
    </source>
</evidence>
<organism evidence="9 10">
    <name type="scientific">Candidatus Nitronauta litoralis</name>
    <dbReference type="NCBI Taxonomy" id="2705533"/>
    <lineage>
        <taxon>Bacteria</taxon>
        <taxon>Pseudomonadati</taxon>
        <taxon>Nitrospinota/Tectimicrobiota group</taxon>
        <taxon>Nitrospinota</taxon>
        <taxon>Nitrospinia</taxon>
        <taxon>Nitrospinales</taxon>
        <taxon>Nitrospinaceae</taxon>
        <taxon>Candidatus Nitronauta</taxon>
    </lineage>
</organism>
<dbReference type="InterPro" id="IPR002716">
    <property type="entry name" value="PIN_dom"/>
</dbReference>
<evidence type="ECO:0000256" key="2">
    <source>
        <dbReference type="ARBA" id="ARBA00022649"/>
    </source>
</evidence>
<keyword evidence="3" id="KW-0540">Nuclease</keyword>
<dbReference type="PANTHER" id="PTHR33653">
    <property type="entry name" value="RIBONUCLEASE VAPC2"/>
    <property type="match status" value="1"/>
</dbReference>
<gene>
    <name evidence="9" type="ORF">G3M70_00675</name>
</gene>
<evidence type="ECO:0000313" key="9">
    <source>
        <dbReference type="EMBL" id="QPJ60480.1"/>
    </source>
</evidence>
<dbReference type="PANTHER" id="PTHR33653:SF1">
    <property type="entry name" value="RIBONUCLEASE VAPC2"/>
    <property type="match status" value="1"/>
</dbReference>
<dbReference type="Proteomes" id="UP000594688">
    <property type="component" value="Chromosome"/>
</dbReference>
<keyword evidence="2" id="KW-1277">Toxin-antitoxin system</keyword>
<comment type="similarity">
    <text evidence="7">Belongs to the PINc/VapC protein family.</text>
</comment>
<dbReference type="SUPFAM" id="SSF88723">
    <property type="entry name" value="PIN domain-like"/>
    <property type="match status" value="1"/>
</dbReference>
<comment type="cofactor">
    <cofactor evidence="1">
        <name>Mg(2+)</name>
        <dbReference type="ChEBI" id="CHEBI:18420"/>
    </cofactor>
</comment>
<proteinExistence type="inferred from homology"/>
<accession>A0A7T0FYW0</accession>
<dbReference type="GO" id="GO:0016787">
    <property type="term" value="F:hydrolase activity"/>
    <property type="evidence" value="ECO:0007669"/>
    <property type="project" value="UniProtKB-KW"/>
</dbReference>
<dbReference type="KEGG" id="nli:G3M70_00675"/>
<keyword evidence="5" id="KW-0378">Hydrolase</keyword>
<dbReference type="GO" id="GO:0004518">
    <property type="term" value="F:nuclease activity"/>
    <property type="evidence" value="ECO:0007669"/>
    <property type="project" value="UniProtKB-KW"/>
</dbReference>
<evidence type="ECO:0000256" key="3">
    <source>
        <dbReference type="ARBA" id="ARBA00022722"/>
    </source>
</evidence>
<evidence type="ECO:0000259" key="8">
    <source>
        <dbReference type="Pfam" id="PF01850"/>
    </source>
</evidence>
<evidence type="ECO:0000256" key="7">
    <source>
        <dbReference type="ARBA" id="ARBA00038093"/>
    </source>
</evidence>
<reference evidence="9 10" key="1">
    <citation type="submission" date="2020-02" db="EMBL/GenBank/DDBJ databases">
        <title>Genomic and physiological characterization of two novel Nitrospinaceae genera.</title>
        <authorList>
            <person name="Mueller A.J."/>
            <person name="Jung M.-Y."/>
            <person name="Strachan C.R."/>
            <person name="Herbold C.W."/>
            <person name="Kirkegaard R.H."/>
            <person name="Daims H."/>
        </authorList>
    </citation>
    <scope>NUCLEOTIDE SEQUENCE [LARGE SCALE GENOMIC DNA]</scope>
    <source>
        <strain evidence="9">EB</strain>
    </source>
</reference>
<dbReference type="AlphaFoldDB" id="A0A7T0FYW0"/>
<sequence>MKVLLDTCVVSELWRKGGSETVRNHIAALKPNDTYLSVLTIGEITKGIHLLKESKKKRDLQNKLTLLETEYSNNILKVDFETMKIWGEILVASQRKGTSTPVSDSLIAATALQNGLHIMTRSISGFENTGTLLINPWE</sequence>
<evidence type="ECO:0000256" key="5">
    <source>
        <dbReference type="ARBA" id="ARBA00022801"/>
    </source>
</evidence>
<dbReference type="InterPro" id="IPR029060">
    <property type="entry name" value="PIN-like_dom_sf"/>
</dbReference>